<dbReference type="SUPFAM" id="SSF48498">
    <property type="entry name" value="Tetracyclin repressor-like, C-terminal domain"/>
    <property type="match status" value="1"/>
</dbReference>
<evidence type="ECO:0000256" key="2">
    <source>
        <dbReference type="PROSITE-ProRule" id="PRU00335"/>
    </source>
</evidence>
<dbReference type="Pfam" id="PF00440">
    <property type="entry name" value="TetR_N"/>
    <property type="match status" value="1"/>
</dbReference>
<dbReference type="Gene3D" id="1.10.10.60">
    <property type="entry name" value="Homeodomain-like"/>
    <property type="match status" value="1"/>
</dbReference>
<dbReference type="PRINTS" id="PR00455">
    <property type="entry name" value="HTHTETR"/>
</dbReference>
<sequence length="210" mass="23140">MVGMIKAAVSQRGEKGGKARATRALLLDAAVKVIGRKGYTGATVDEIVEEAGVSKGLAYYHFKSKAEMASSILDDGIGELADEFVAIAEAADSGPSALIGMIERFAVKIFENKEFGRFFVSELWREGRVWSGSMRENEERLLGLIREQLQRAKDGGLIRPEIDVDFEAVALVGMVLTTSLYYIDEKTDVSERDFIDNIIDFVRHANVCPE</sequence>
<evidence type="ECO:0000313" key="4">
    <source>
        <dbReference type="EMBL" id="BDE95716.1"/>
    </source>
</evidence>
<feature type="domain" description="HTH tetR-type" evidence="3">
    <location>
        <begin position="20"/>
        <end position="80"/>
    </location>
</feature>
<evidence type="ECO:0000259" key="3">
    <source>
        <dbReference type="PROSITE" id="PS50977"/>
    </source>
</evidence>
<dbReference type="EMBL" id="AP025564">
    <property type="protein sequence ID" value="BDE95716.1"/>
    <property type="molecule type" value="Genomic_DNA"/>
</dbReference>
<dbReference type="InterPro" id="IPR036271">
    <property type="entry name" value="Tet_transcr_reg_TetR-rel_C_sf"/>
</dbReference>
<keyword evidence="1 2" id="KW-0238">DNA-binding</keyword>
<dbReference type="InterPro" id="IPR023772">
    <property type="entry name" value="DNA-bd_HTH_TetR-type_CS"/>
</dbReference>
<gene>
    <name evidence="4" type="ORF">CE91St30_10490</name>
</gene>
<dbReference type="InterPro" id="IPR009057">
    <property type="entry name" value="Homeodomain-like_sf"/>
</dbReference>
<accession>A0ABM7WHI4</accession>
<proteinExistence type="predicted"/>
<name>A0ABM7WHI4_9ACTN</name>
<reference evidence="4 5" key="1">
    <citation type="submission" date="2022-01" db="EMBL/GenBank/DDBJ databases">
        <title>Novel bile acid biosynthetic pathways are enriched in the microbiome of centenarians.</title>
        <authorList>
            <person name="Sato Y."/>
            <person name="Atarashi K."/>
            <person name="Plichta R.D."/>
            <person name="Arai Y."/>
            <person name="Sasajima S."/>
            <person name="Kearney M.S."/>
            <person name="Suda W."/>
            <person name="Takeshita K."/>
            <person name="Sasaki T."/>
            <person name="Okamoto S."/>
            <person name="Skelly N.A."/>
            <person name="Okamura Y."/>
            <person name="Vlamakis H."/>
            <person name="Li Y."/>
            <person name="Tanoue T."/>
            <person name="Takei H."/>
            <person name="Nittono H."/>
            <person name="Narushima S."/>
            <person name="Irie J."/>
            <person name="Itoh H."/>
            <person name="Moriya K."/>
            <person name="Sugiura Y."/>
            <person name="Suematsu M."/>
            <person name="Moritoki N."/>
            <person name="Shibata S."/>
            <person name="Littman R.D."/>
            <person name="Fischbach A.M."/>
            <person name="Uwamino Y."/>
            <person name="Inoue T."/>
            <person name="Honda A."/>
            <person name="Hattori M."/>
            <person name="Murai T."/>
            <person name="Xavier J.R."/>
            <person name="Hirose N."/>
            <person name="Honda K."/>
        </authorList>
    </citation>
    <scope>NUCLEOTIDE SEQUENCE [LARGE SCALE GENOMIC DNA]</scope>
    <source>
        <strain evidence="4 5">CE91-St30</strain>
    </source>
</reference>
<evidence type="ECO:0000256" key="1">
    <source>
        <dbReference type="ARBA" id="ARBA00023125"/>
    </source>
</evidence>
<evidence type="ECO:0000313" key="5">
    <source>
        <dbReference type="Proteomes" id="UP001320544"/>
    </source>
</evidence>
<dbReference type="PROSITE" id="PS01081">
    <property type="entry name" value="HTH_TETR_1"/>
    <property type="match status" value="1"/>
</dbReference>
<keyword evidence="5" id="KW-1185">Reference proteome</keyword>
<dbReference type="InterPro" id="IPR001647">
    <property type="entry name" value="HTH_TetR"/>
</dbReference>
<organism evidence="4 5">
    <name type="scientific">Raoultibacter timonensis</name>
    <dbReference type="NCBI Taxonomy" id="1907662"/>
    <lineage>
        <taxon>Bacteria</taxon>
        <taxon>Bacillati</taxon>
        <taxon>Actinomycetota</taxon>
        <taxon>Coriobacteriia</taxon>
        <taxon>Eggerthellales</taxon>
        <taxon>Eggerthellaceae</taxon>
        <taxon>Raoultibacter</taxon>
    </lineage>
</organism>
<protein>
    <submittedName>
        <fullName evidence="4">TetR family transcriptional regulator</fullName>
    </submittedName>
</protein>
<dbReference type="RefSeq" id="WP_244412002.1">
    <property type="nucleotide sequence ID" value="NZ_AP025564.1"/>
</dbReference>
<dbReference type="PROSITE" id="PS50977">
    <property type="entry name" value="HTH_TETR_2"/>
    <property type="match status" value="1"/>
</dbReference>
<dbReference type="Proteomes" id="UP001320544">
    <property type="component" value="Chromosome"/>
</dbReference>
<dbReference type="InterPro" id="IPR050624">
    <property type="entry name" value="HTH-type_Tx_Regulator"/>
</dbReference>
<dbReference type="Gene3D" id="1.10.357.10">
    <property type="entry name" value="Tetracycline Repressor, domain 2"/>
    <property type="match status" value="1"/>
</dbReference>
<dbReference type="SUPFAM" id="SSF46689">
    <property type="entry name" value="Homeodomain-like"/>
    <property type="match status" value="1"/>
</dbReference>
<dbReference type="PANTHER" id="PTHR43479">
    <property type="entry name" value="ACREF/ENVCD OPERON REPRESSOR-RELATED"/>
    <property type="match status" value="1"/>
</dbReference>
<dbReference type="PANTHER" id="PTHR43479:SF11">
    <property type="entry name" value="ACREF_ENVCD OPERON REPRESSOR-RELATED"/>
    <property type="match status" value="1"/>
</dbReference>
<feature type="DNA-binding region" description="H-T-H motif" evidence="2">
    <location>
        <begin position="43"/>
        <end position="62"/>
    </location>
</feature>